<evidence type="ECO:0000256" key="3">
    <source>
        <dbReference type="ARBA" id="ARBA00022517"/>
    </source>
</evidence>
<feature type="region of interest" description="NMPbind" evidence="11">
    <location>
        <begin position="461"/>
        <end position="484"/>
    </location>
</feature>
<evidence type="ECO:0000256" key="1">
    <source>
        <dbReference type="ARBA" id="ARBA00000582"/>
    </source>
</evidence>
<dbReference type="GO" id="GO:0004017">
    <property type="term" value="F:AMP kinase activity"/>
    <property type="evidence" value="ECO:0007669"/>
    <property type="project" value="UniProtKB-UniRule"/>
</dbReference>
<keyword evidence="7 11" id="KW-0418">Kinase</keyword>
<keyword evidence="5 11" id="KW-0808">Transferase</keyword>
<feature type="binding site" evidence="11">
    <location>
        <position position="444"/>
    </location>
    <ligand>
        <name>ATP</name>
        <dbReference type="ChEBI" id="CHEBI:30616"/>
    </ligand>
</feature>
<keyword evidence="10 11" id="KW-0539">Nucleus</keyword>
<comment type="similarity">
    <text evidence="11">Belongs to the adenylate kinase family. AK6 subfamily.</text>
</comment>
<accession>A0A5N6TM10</accession>
<dbReference type="HAMAP" id="MF_00039">
    <property type="entry name" value="Adenylate_kinase_AK6"/>
    <property type="match status" value="1"/>
</dbReference>
<dbReference type="InterPro" id="IPR012462">
    <property type="entry name" value="UFSP1/2_DUB_cat"/>
</dbReference>
<keyword evidence="4 11" id="KW-0698">rRNA processing</keyword>
<feature type="region of interest" description="LID" evidence="11">
    <location>
        <begin position="537"/>
        <end position="547"/>
    </location>
</feature>
<protein>
    <recommendedName>
        <fullName evidence="11">Adenylate kinase isoenzyme 6 homolog</fullName>
        <shortName evidence="11">AK6</shortName>
        <ecNumber evidence="11">2.7.4.3</ecNumber>
    </recommendedName>
    <alternativeName>
        <fullName evidence="11">Dual activity adenylate kinase/ATPase</fullName>
        <shortName evidence="11">AK/ATPase</shortName>
    </alternativeName>
</protein>
<feature type="binding site" evidence="11">
    <location>
        <position position="441"/>
    </location>
    <ligand>
        <name>ATP</name>
        <dbReference type="ChEBI" id="CHEBI:30616"/>
    </ligand>
</feature>
<comment type="subunit">
    <text evidence="11">Interacts with small ribosomal subunit protein uS11. Not a structural component of 43S pre-ribosomes, but transiently interacts with them by binding to uS11.</text>
</comment>
<evidence type="ECO:0000256" key="6">
    <source>
        <dbReference type="ARBA" id="ARBA00022741"/>
    </source>
</evidence>
<dbReference type="Gene3D" id="3.90.70.130">
    <property type="match status" value="1"/>
</dbReference>
<dbReference type="GO" id="GO:0016887">
    <property type="term" value="F:ATP hydrolysis activity"/>
    <property type="evidence" value="ECO:0007669"/>
    <property type="project" value="UniProtKB-UniRule"/>
</dbReference>
<keyword evidence="3 11" id="KW-0690">Ribosome biogenesis</keyword>
<evidence type="ECO:0000256" key="8">
    <source>
        <dbReference type="ARBA" id="ARBA00022801"/>
    </source>
</evidence>
<dbReference type="OrthoDB" id="10251185at2759"/>
<comment type="function">
    <text evidence="11">Broad-specificity nucleoside monophosphate (NMP) kinase that catalyzes the reversible transfer of the terminal phosphate group between nucleoside triphosphates and monophosphates. Has also ATPase activity. Involved in the late cytoplasmic maturation steps of the 40S ribosomal particles, specifically 18S rRNA maturation. While NMP activity is not required for ribosome maturation, ATPase activity is. Associates transiently with small ribosomal subunit protein uS11. ATP hydrolysis breaks the interaction with uS11. May temporarily remove uS11 from the ribosome to enable a conformational change of the ribosomal RNA that is needed for the final maturation step of the small ribosomal subunit. Its NMP activity may have a role in nuclear energy homeostasis.</text>
</comment>
<feature type="binding site" evidence="11">
    <location>
        <position position="443"/>
    </location>
    <ligand>
        <name>ATP</name>
        <dbReference type="ChEBI" id="CHEBI:30616"/>
    </ligand>
</feature>
<evidence type="ECO:0000256" key="2">
    <source>
        <dbReference type="ARBA" id="ARBA00022490"/>
    </source>
</evidence>
<comment type="catalytic activity">
    <reaction evidence="11">
        <text>ATP + H2O = ADP + phosphate + H(+)</text>
        <dbReference type="Rhea" id="RHEA:13065"/>
        <dbReference type="ChEBI" id="CHEBI:15377"/>
        <dbReference type="ChEBI" id="CHEBI:15378"/>
        <dbReference type="ChEBI" id="CHEBI:30616"/>
        <dbReference type="ChEBI" id="CHEBI:43474"/>
        <dbReference type="ChEBI" id="CHEBI:456216"/>
    </reaction>
</comment>
<comment type="catalytic activity">
    <reaction evidence="1 11">
        <text>AMP + ATP = 2 ADP</text>
        <dbReference type="Rhea" id="RHEA:12973"/>
        <dbReference type="ChEBI" id="CHEBI:30616"/>
        <dbReference type="ChEBI" id="CHEBI:456215"/>
        <dbReference type="ChEBI" id="CHEBI:456216"/>
        <dbReference type="EC" id="2.7.4.3"/>
    </reaction>
</comment>
<dbReference type="GO" id="GO:0006364">
    <property type="term" value="P:rRNA processing"/>
    <property type="evidence" value="ECO:0007669"/>
    <property type="project" value="UniProtKB-KW"/>
</dbReference>
<name>A0A5N6TM10_ASPAV</name>
<dbReference type="PANTHER" id="PTHR12595:SF0">
    <property type="entry name" value="ADENYLATE KINASE ISOENZYME 6"/>
    <property type="match status" value="1"/>
</dbReference>
<dbReference type="SUPFAM" id="SSF52540">
    <property type="entry name" value="P-loop containing nucleoside triphosphate hydrolases"/>
    <property type="match status" value="1"/>
</dbReference>
<dbReference type="EC" id="2.7.4.3" evidence="11"/>
<comment type="caution">
    <text evidence="11">Lacks conserved residue(s) required for the propagation of feature annotation.</text>
</comment>
<feature type="binding site" evidence="11">
    <location>
        <position position="445"/>
    </location>
    <ligand>
        <name>ATP</name>
        <dbReference type="ChEBI" id="CHEBI:30616"/>
    </ligand>
</feature>
<feature type="region of interest" description="Disordered" evidence="12">
    <location>
        <begin position="57"/>
        <end position="124"/>
    </location>
</feature>
<reference evidence="14 15" key="1">
    <citation type="submission" date="2019-04" db="EMBL/GenBank/DDBJ databases">
        <title>Friends and foes A comparative genomics study of 23 Aspergillus species from section Flavi.</title>
        <authorList>
            <consortium name="DOE Joint Genome Institute"/>
            <person name="Kjaerbolling I."/>
            <person name="Vesth T."/>
            <person name="Frisvad J.C."/>
            <person name="Nybo J.L."/>
            <person name="Theobald S."/>
            <person name="Kildgaard S."/>
            <person name="Isbrandt T."/>
            <person name="Kuo A."/>
            <person name="Sato A."/>
            <person name="Lyhne E.K."/>
            <person name="Kogle M.E."/>
            <person name="Wiebenga A."/>
            <person name="Kun R.S."/>
            <person name="Lubbers R.J."/>
            <person name="Makela M.R."/>
            <person name="Barry K."/>
            <person name="Chovatia M."/>
            <person name="Clum A."/>
            <person name="Daum C."/>
            <person name="Haridas S."/>
            <person name="He G."/>
            <person name="LaButti K."/>
            <person name="Lipzen A."/>
            <person name="Mondo S."/>
            <person name="Riley R."/>
            <person name="Salamov A."/>
            <person name="Simmons B.A."/>
            <person name="Magnuson J.K."/>
            <person name="Henrissat B."/>
            <person name="Mortensen U.H."/>
            <person name="Larsen T.O."/>
            <person name="Devries R.P."/>
            <person name="Grigoriev I.V."/>
            <person name="Machida M."/>
            <person name="Baker S.E."/>
            <person name="Andersen M.R."/>
        </authorList>
    </citation>
    <scope>NUCLEOTIDE SEQUENCE [LARGE SCALE GENOMIC DNA]</scope>
    <source>
        <strain evidence="14 15">IBT 18842</strain>
    </source>
</reference>
<evidence type="ECO:0000256" key="4">
    <source>
        <dbReference type="ARBA" id="ARBA00022552"/>
    </source>
</evidence>
<evidence type="ECO:0000256" key="10">
    <source>
        <dbReference type="ARBA" id="ARBA00023242"/>
    </source>
</evidence>
<evidence type="ECO:0000313" key="14">
    <source>
        <dbReference type="EMBL" id="KAE8147368.1"/>
    </source>
</evidence>
<feature type="binding site" evidence="11">
    <location>
        <position position="446"/>
    </location>
    <ligand>
        <name>ATP</name>
        <dbReference type="ChEBI" id="CHEBI:30616"/>
    </ligand>
</feature>
<feature type="compositionally biased region" description="Polar residues" evidence="12">
    <location>
        <begin position="72"/>
        <end position="88"/>
    </location>
</feature>
<dbReference type="GO" id="GO:0042274">
    <property type="term" value="P:ribosomal small subunit biogenesis"/>
    <property type="evidence" value="ECO:0007669"/>
    <property type="project" value="UniProtKB-UniRule"/>
</dbReference>
<evidence type="ECO:0000256" key="7">
    <source>
        <dbReference type="ARBA" id="ARBA00022777"/>
    </source>
</evidence>
<dbReference type="GO" id="GO:0005524">
    <property type="term" value="F:ATP binding"/>
    <property type="evidence" value="ECO:0007669"/>
    <property type="project" value="UniProtKB-KW"/>
</dbReference>
<feature type="domain" description="UFSP1/2/DUB catalytic" evidence="13">
    <location>
        <begin position="192"/>
        <end position="415"/>
    </location>
</feature>
<dbReference type="EMBL" id="ML742211">
    <property type="protein sequence ID" value="KAE8147368.1"/>
    <property type="molecule type" value="Genomic_DNA"/>
</dbReference>
<dbReference type="FunFam" id="3.40.50.300:FF:000372">
    <property type="entry name" value="Adenylate kinase isoenzyme 6 homolog"/>
    <property type="match status" value="1"/>
</dbReference>
<dbReference type="InterPro" id="IPR020618">
    <property type="entry name" value="Adenyl_kinase_AK6"/>
</dbReference>
<evidence type="ECO:0000259" key="13">
    <source>
        <dbReference type="Pfam" id="PF07910"/>
    </source>
</evidence>
<dbReference type="Gene3D" id="3.40.50.300">
    <property type="entry name" value="P-loop containing nucleotide triphosphate hydrolases"/>
    <property type="match status" value="1"/>
</dbReference>
<dbReference type="PANTHER" id="PTHR12595">
    <property type="entry name" value="POS9-ACTIVATING FACTOR FAP7-RELATED"/>
    <property type="match status" value="1"/>
</dbReference>
<keyword evidence="15" id="KW-1185">Reference proteome</keyword>
<keyword evidence="2 11" id="KW-0963">Cytoplasm</keyword>
<proteinExistence type="inferred from homology"/>
<dbReference type="InterPro" id="IPR027417">
    <property type="entry name" value="P-loop_NTPase"/>
</dbReference>
<dbReference type="AlphaFoldDB" id="A0A5N6TM10"/>
<organism evidence="14 15">
    <name type="scientific">Aspergillus avenaceus</name>
    <dbReference type="NCBI Taxonomy" id="36643"/>
    <lineage>
        <taxon>Eukaryota</taxon>
        <taxon>Fungi</taxon>
        <taxon>Dikarya</taxon>
        <taxon>Ascomycota</taxon>
        <taxon>Pezizomycotina</taxon>
        <taxon>Eurotiomycetes</taxon>
        <taxon>Eurotiomycetidae</taxon>
        <taxon>Eurotiales</taxon>
        <taxon>Aspergillaceae</taxon>
        <taxon>Aspergillus</taxon>
        <taxon>Aspergillus subgen. Circumdati</taxon>
    </lineage>
</organism>
<keyword evidence="9 11" id="KW-0067">ATP-binding</keyword>
<feature type="binding site" evidence="11">
    <location>
        <position position="538"/>
    </location>
    <ligand>
        <name>ATP</name>
        <dbReference type="ChEBI" id="CHEBI:30616"/>
    </ligand>
</feature>
<evidence type="ECO:0000256" key="5">
    <source>
        <dbReference type="ARBA" id="ARBA00022679"/>
    </source>
</evidence>
<comment type="subcellular location">
    <subcellularLocation>
        <location evidence="11">Cytoplasm</location>
    </subcellularLocation>
    <subcellularLocation>
        <location evidence="11">Nucleus</location>
    </subcellularLocation>
</comment>
<evidence type="ECO:0000313" key="15">
    <source>
        <dbReference type="Proteomes" id="UP000325780"/>
    </source>
</evidence>
<gene>
    <name evidence="14" type="ORF">BDV25DRAFT_132148</name>
</gene>
<dbReference type="GO" id="GO:0005737">
    <property type="term" value="C:cytoplasm"/>
    <property type="evidence" value="ECO:0007669"/>
    <property type="project" value="UniProtKB-SubCell"/>
</dbReference>
<keyword evidence="6 11" id="KW-0547">Nucleotide-binding</keyword>
<evidence type="ECO:0000256" key="12">
    <source>
        <dbReference type="SAM" id="MobiDB-lite"/>
    </source>
</evidence>
<evidence type="ECO:0000256" key="11">
    <source>
        <dbReference type="HAMAP-Rule" id="MF_03173"/>
    </source>
</evidence>
<dbReference type="Pfam" id="PF07910">
    <property type="entry name" value="Peptidase_C78"/>
    <property type="match status" value="1"/>
</dbReference>
<dbReference type="Proteomes" id="UP000325780">
    <property type="component" value="Unassembled WGS sequence"/>
</dbReference>
<dbReference type="Pfam" id="PF13238">
    <property type="entry name" value="AAA_18"/>
    <property type="match status" value="1"/>
</dbReference>
<evidence type="ECO:0000256" key="9">
    <source>
        <dbReference type="ARBA" id="ARBA00022840"/>
    </source>
</evidence>
<dbReference type="GO" id="GO:0005634">
    <property type="term" value="C:nucleus"/>
    <property type="evidence" value="ECO:0007669"/>
    <property type="project" value="UniProtKB-SubCell"/>
</dbReference>
<sequence length="604" mass="68066">MDHIESCHPEKNLERKMISQDCLSKYCTSFSRGLRELLVDAELAAHPGLHCAEHTPTLQKHSTGAGKPPRTQEVQNSDDLNTFQSVHTSVMKGRSREEMSDQDVLMRKNSCSPPKPFDGGAKRLGRTELGPYAHEKQMPSWLRKLLEIGTKSIRSRGVTSGGTIQGHRKARNEASGIIPTLVRLCKEDRSVRRAFLCSAKVLQVSKIPNEGGFCGYRNIQMQISYIRECRYPGYEQFPETLPTILQLQDMIENAWDQGFNSVGRIETGGIRGTRKYIGTPESVLGIIVDVTLIGIRCEAGSIQAVRNMRAHDVLFKCIADYFGRVCSLGSDDKVFQTDLPPVYLQHQGHSMTVIGFEIRIDGAANLLVFDPMFKPPSALKRLEEHPAKPIDPTRILKVYRRDATYFQKYKNFEILRFRPLGNFAGAKMRTSPNVIITGTPGVGKTVHCEQLAQDTGLRHLSINQVAKDHGCFESYDQDLETWVVDEDKLLDAIEDEMAQGGLLVDWHACDLFPKSWIDLVVVLRCASTSVLYDRLMSRGYKQAKLQENLDAEIFGVLLEEAREAFDEEVVVELNSEQDDDVENNCARISTWIDCWKTNQPNITE</sequence>
<keyword evidence="8" id="KW-0378">Hydrolase</keyword>